<dbReference type="Proteomes" id="UP001107558">
    <property type="component" value="Chromosome 3"/>
</dbReference>
<keyword evidence="4" id="KW-1185">Reference proteome</keyword>
<protein>
    <submittedName>
        <fullName evidence="3">Uncharacterized protein</fullName>
    </submittedName>
</protein>
<gene>
    <name evidence="3" type="ORF">PVAND_002110</name>
</gene>
<reference evidence="3" key="1">
    <citation type="submission" date="2021-03" db="EMBL/GenBank/DDBJ databases">
        <title>Chromosome level genome of the anhydrobiotic midge Polypedilum vanderplanki.</title>
        <authorList>
            <person name="Yoshida Y."/>
            <person name="Kikawada T."/>
            <person name="Gusev O."/>
        </authorList>
    </citation>
    <scope>NUCLEOTIDE SEQUENCE</scope>
    <source>
        <strain evidence="3">NIAS01</strain>
        <tissue evidence="3">Whole body or cell culture</tissue>
    </source>
</reference>
<name>A0A9J6BRD9_POLVA</name>
<feature type="region of interest" description="Disordered" evidence="1">
    <location>
        <begin position="99"/>
        <end position="124"/>
    </location>
</feature>
<accession>A0A9J6BRD9</accession>
<keyword evidence="2" id="KW-1133">Transmembrane helix</keyword>
<evidence type="ECO:0000313" key="3">
    <source>
        <dbReference type="EMBL" id="KAG5671942.1"/>
    </source>
</evidence>
<organism evidence="3 4">
    <name type="scientific">Polypedilum vanderplanki</name>
    <name type="common">Sleeping chironomid midge</name>
    <dbReference type="NCBI Taxonomy" id="319348"/>
    <lineage>
        <taxon>Eukaryota</taxon>
        <taxon>Metazoa</taxon>
        <taxon>Ecdysozoa</taxon>
        <taxon>Arthropoda</taxon>
        <taxon>Hexapoda</taxon>
        <taxon>Insecta</taxon>
        <taxon>Pterygota</taxon>
        <taxon>Neoptera</taxon>
        <taxon>Endopterygota</taxon>
        <taxon>Diptera</taxon>
        <taxon>Nematocera</taxon>
        <taxon>Chironomoidea</taxon>
        <taxon>Chironomidae</taxon>
        <taxon>Chironominae</taxon>
        <taxon>Polypedilum</taxon>
        <taxon>Polypedilum</taxon>
    </lineage>
</organism>
<dbReference type="EMBL" id="JADBJN010000003">
    <property type="protein sequence ID" value="KAG5671942.1"/>
    <property type="molecule type" value="Genomic_DNA"/>
</dbReference>
<keyword evidence="2" id="KW-0812">Transmembrane</keyword>
<feature type="compositionally biased region" description="Polar residues" evidence="1">
    <location>
        <begin position="112"/>
        <end position="124"/>
    </location>
</feature>
<evidence type="ECO:0000256" key="1">
    <source>
        <dbReference type="SAM" id="MobiDB-lite"/>
    </source>
</evidence>
<sequence length="124" mass="15181">MDAASKLKKLRLEMVKQHCYMKRHNQNDDDIIMLISAKFNFPFFFFFFLKEKFRNMEEQFNSYRKEGKQFTDWMHYYYKNDNPCIIHLPFKIEEDVEMADENQKHSIEAISSMDTETTEQPEQK</sequence>
<comment type="caution">
    <text evidence="3">The sequence shown here is derived from an EMBL/GenBank/DDBJ whole genome shotgun (WGS) entry which is preliminary data.</text>
</comment>
<evidence type="ECO:0000256" key="2">
    <source>
        <dbReference type="SAM" id="Phobius"/>
    </source>
</evidence>
<proteinExistence type="predicted"/>
<feature type="transmembrane region" description="Helical" evidence="2">
    <location>
        <begin position="31"/>
        <end position="49"/>
    </location>
</feature>
<keyword evidence="2" id="KW-0472">Membrane</keyword>
<dbReference type="AlphaFoldDB" id="A0A9J6BRD9"/>
<evidence type="ECO:0000313" key="4">
    <source>
        <dbReference type="Proteomes" id="UP001107558"/>
    </source>
</evidence>